<feature type="non-terminal residue" evidence="1">
    <location>
        <position position="1"/>
    </location>
</feature>
<proteinExistence type="predicted"/>
<organism evidence="1 2">
    <name type="scientific">Mucuna pruriens</name>
    <name type="common">Velvet bean</name>
    <name type="synonym">Dolichos pruriens</name>
    <dbReference type="NCBI Taxonomy" id="157652"/>
    <lineage>
        <taxon>Eukaryota</taxon>
        <taxon>Viridiplantae</taxon>
        <taxon>Streptophyta</taxon>
        <taxon>Embryophyta</taxon>
        <taxon>Tracheophyta</taxon>
        <taxon>Spermatophyta</taxon>
        <taxon>Magnoliopsida</taxon>
        <taxon>eudicotyledons</taxon>
        <taxon>Gunneridae</taxon>
        <taxon>Pentapetalae</taxon>
        <taxon>rosids</taxon>
        <taxon>fabids</taxon>
        <taxon>Fabales</taxon>
        <taxon>Fabaceae</taxon>
        <taxon>Papilionoideae</taxon>
        <taxon>50 kb inversion clade</taxon>
        <taxon>NPAAA clade</taxon>
        <taxon>indigoferoid/millettioid clade</taxon>
        <taxon>Phaseoleae</taxon>
        <taxon>Mucuna</taxon>
    </lineage>
</organism>
<gene>
    <name evidence="1" type="ORF">CR513_01091</name>
</gene>
<dbReference type="Proteomes" id="UP000257109">
    <property type="component" value="Unassembled WGS sequence"/>
</dbReference>
<evidence type="ECO:0000313" key="2">
    <source>
        <dbReference type="Proteomes" id="UP000257109"/>
    </source>
</evidence>
<comment type="caution">
    <text evidence="1">The sequence shown here is derived from an EMBL/GenBank/DDBJ whole genome shotgun (WGS) entry which is preliminary data.</text>
</comment>
<evidence type="ECO:0000313" key="1">
    <source>
        <dbReference type="EMBL" id="RDY13928.1"/>
    </source>
</evidence>
<dbReference type="PANTHER" id="PTHR35046:SF9">
    <property type="entry name" value="RNA-DIRECTED DNA POLYMERASE"/>
    <property type="match status" value="1"/>
</dbReference>
<sequence>MVRRLMGSQKADEVLGNWCSIIIDGSSCENMASERLPYLFYRLQWLSEHGELVVNKQVEVAFTLGRYEDKVLYDVVPMEATHLLLGWPRQFDRKVNHDGVTNRIWTEDWRDGNGLDEAQIRESEEVTTTWFLHGLNGEIQDIVEL</sequence>
<dbReference type="PANTHER" id="PTHR35046">
    <property type="entry name" value="ZINC KNUCKLE (CCHC-TYPE) FAMILY PROTEIN"/>
    <property type="match status" value="1"/>
</dbReference>
<name>A0A371IFZ1_MUCPR</name>
<dbReference type="OrthoDB" id="1747743at2759"/>
<reference evidence="1" key="1">
    <citation type="submission" date="2018-05" db="EMBL/GenBank/DDBJ databases">
        <title>Draft genome of Mucuna pruriens seed.</title>
        <authorList>
            <person name="Nnadi N.E."/>
            <person name="Vos R."/>
            <person name="Hasami M.H."/>
            <person name="Devisetty U.K."/>
            <person name="Aguiy J.C."/>
        </authorList>
    </citation>
    <scope>NUCLEOTIDE SEQUENCE [LARGE SCALE GENOMIC DNA]</scope>
    <source>
        <strain evidence="1">JCA_2017</strain>
    </source>
</reference>
<keyword evidence="2" id="KW-1185">Reference proteome</keyword>
<accession>A0A371IFZ1</accession>
<protein>
    <submittedName>
        <fullName evidence="1">Uncharacterized protein</fullName>
    </submittedName>
</protein>
<dbReference type="EMBL" id="QJKJ01000175">
    <property type="protein sequence ID" value="RDY13928.1"/>
    <property type="molecule type" value="Genomic_DNA"/>
</dbReference>
<dbReference type="AlphaFoldDB" id="A0A371IFZ1"/>